<dbReference type="EMBL" id="KL198039">
    <property type="protein sequence ID" value="KDQ14150.1"/>
    <property type="molecule type" value="Genomic_DNA"/>
</dbReference>
<reference evidence="3" key="1">
    <citation type="journal article" date="2014" name="Proc. Natl. Acad. Sci. U.S.A.">
        <title>Extensive sampling of basidiomycete genomes demonstrates inadequacy of the white-rot/brown-rot paradigm for wood decay fungi.</title>
        <authorList>
            <person name="Riley R."/>
            <person name="Salamov A.A."/>
            <person name="Brown D.W."/>
            <person name="Nagy L.G."/>
            <person name="Floudas D."/>
            <person name="Held B.W."/>
            <person name="Levasseur A."/>
            <person name="Lombard V."/>
            <person name="Morin E."/>
            <person name="Otillar R."/>
            <person name="Lindquist E.A."/>
            <person name="Sun H."/>
            <person name="LaButti K.M."/>
            <person name="Schmutz J."/>
            <person name="Jabbour D."/>
            <person name="Luo H."/>
            <person name="Baker S.E."/>
            <person name="Pisabarro A.G."/>
            <person name="Walton J.D."/>
            <person name="Blanchette R.A."/>
            <person name="Henrissat B."/>
            <person name="Martin F."/>
            <person name="Cullen D."/>
            <person name="Hibbett D.S."/>
            <person name="Grigoriev I.V."/>
        </authorList>
    </citation>
    <scope>NUCLEOTIDE SEQUENCE [LARGE SCALE GENOMIC DNA]</scope>
    <source>
        <strain evidence="3">FD-172 SS1</strain>
    </source>
</reference>
<dbReference type="InParanoid" id="A0A067MHF3"/>
<dbReference type="HOGENOM" id="CLU_1916742_0_0_1"/>
<accession>A0A067MHF3</accession>
<feature type="region of interest" description="Disordered" evidence="1">
    <location>
        <begin position="47"/>
        <end position="74"/>
    </location>
</feature>
<organism evidence="2 3">
    <name type="scientific">Botryobasidium botryosum (strain FD-172 SS1)</name>
    <dbReference type="NCBI Taxonomy" id="930990"/>
    <lineage>
        <taxon>Eukaryota</taxon>
        <taxon>Fungi</taxon>
        <taxon>Dikarya</taxon>
        <taxon>Basidiomycota</taxon>
        <taxon>Agaricomycotina</taxon>
        <taxon>Agaricomycetes</taxon>
        <taxon>Cantharellales</taxon>
        <taxon>Botryobasidiaceae</taxon>
        <taxon>Botryobasidium</taxon>
    </lineage>
</organism>
<gene>
    <name evidence="2" type="ORF">BOTBODRAFT_352019</name>
</gene>
<evidence type="ECO:0000313" key="2">
    <source>
        <dbReference type="EMBL" id="KDQ14150.1"/>
    </source>
</evidence>
<name>A0A067MHF3_BOTB1</name>
<feature type="compositionally biased region" description="Basic and acidic residues" evidence="1">
    <location>
        <begin position="47"/>
        <end position="56"/>
    </location>
</feature>
<sequence length="132" mass="14683">MDTGLWHGAPADSRRWSIPSATRDRIYTLPLAARNCLYTVEGARDSRFDVRHDGGGRRRASRRRGSDRGQPGGTIPPYVCSFSSHLHPVANVFSSSIPLCHGEGDVIRYPPRHLKLVLYSHPSCTYHAQSCP</sequence>
<proteinExistence type="predicted"/>
<evidence type="ECO:0000313" key="3">
    <source>
        <dbReference type="Proteomes" id="UP000027195"/>
    </source>
</evidence>
<dbReference type="Proteomes" id="UP000027195">
    <property type="component" value="Unassembled WGS sequence"/>
</dbReference>
<evidence type="ECO:0000256" key="1">
    <source>
        <dbReference type="SAM" id="MobiDB-lite"/>
    </source>
</evidence>
<dbReference type="AlphaFoldDB" id="A0A067MHF3"/>
<keyword evidence="3" id="KW-1185">Reference proteome</keyword>
<protein>
    <submittedName>
        <fullName evidence="2">Uncharacterized protein</fullName>
    </submittedName>
</protein>